<evidence type="ECO:0000313" key="6">
    <source>
        <dbReference type="Proteomes" id="UP000617426"/>
    </source>
</evidence>
<dbReference type="RefSeq" id="WP_184452177.1">
    <property type="nucleotide sequence ID" value="NZ_JACHMK010000001.1"/>
</dbReference>
<dbReference type="Proteomes" id="UP000617426">
    <property type="component" value="Unassembled WGS sequence"/>
</dbReference>
<feature type="domain" description="Lipoprotein LpqB N-terminal" evidence="4">
    <location>
        <begin position="45"/>
        <end position="168"/>
    </location>
</feature>
<feature type="domain" description="GerMN" evidence="2">
    <location>
        <begin position="176"/>
        <end position="283"/>
    </location>
</feature>
<feature type="domain" description="Lipoprotein LpqB C-terminal" evidence="3">
    <location>
        <begin position="330"/>
        <end position="545"/>
    </location>
</feature>
<dbReference type="InterPro" id="IPR059026">
    <property type="entry name" value="LpqB_N"/>
</dbReference>
<evidence type="ECO:0000259" key="4">
    <source>
        <dbReference type="Pfam" id="PF25976"/>
    </source>
</evidence>
<reference evidence="5" key="1">
    <citation type="submission" date="2020-08" db="EMBL/GenBank/DDBJ databases">
        <title>Sequencing the genomes of 1000 actinobacteria strains.</title>
        <authorList>
            <person name="Klenk H.-P."/>
        </authorList>
    </citation>
    <scope>NUCLEOTIDE SEQUENCE</scope>
    <source>
        <strain evidence="5">DSM 10695</strain>
    </source>
</reference>
<protein>
    <recommendedName>
        <fullName evidence="7">GerMN domain-containing protein</fullName>
    </recommendedName>
</protein>
<dbReference type="Pfam" id="PF25976">
    <property type="entry name" value="LpqB_N"/>
    <property type="match status" value="1"/>
</dbReference>
<keyword evidence="1" id="KW-0732">Signal</keyword>
<gene>
    <name evidence="5" type="ORF">HD592_000862</name>
</gene>
<accession>A0A923IWN7</accession>
<dbReference type="InterPro" id="IPR018910">
    <property type="entry name" value="LpqB_C"/>
</dbReference>
<name>A0A923IWN7_9ACTO</name>
<dbReference type="AlphaFoldDB" id="A0A923IWN7"/>
<feature type="signal peptide" evidence="1">
    <location>
        <begin position="1"/>
        <end position="23"/>
    </location>
</feature>
<evidence type="ECO:0000313" key="5">
    <source>
        <dbReference type="EMBL" id="MBB6334297.1"/>
    </source>
</evidence>
<evidence type="ECO:0000256" key="1">
    <source>
        <dbReference type="SAM" id="SignalP"/>
    </source>
</evidence>
<keyword evidence="6" id="KW-1185">Reference proteome</keyword>
<dbReference type="Pfam" id="PF10647">
    <property type="entry name" value="Gmad1"/>
    <property type="match status" value="1"/>
</dbReference>
<dbReference type="InterPro" id="IPR019606">
    <property type="entry name" value="GerMN"/>
</dbReference>
<dbReference type="EMBL" id="JACHMK010000001">
    <property type="protein sequence ID" value="MBB6334297.1"/>
    <property type="molecule type" value="Genomic_DNA"/>
</dbReference>
<proteinExistence type="predicted"/>
<sequence length="553" mass="56941">MKRLLALALALLLLTGCTSLPDASAPQPFDVSIPDSAPIQLAADGPSPDSDPSTLVTDFLLACAAGANDDFATARLFLTSGSAQEWNPAEQVLIYDTATRPLVKSGAEDGDRVSVTVSAQGVASVDANGILTRSTDSQITASLALVKENGQWRIDAPENAYIISQASFSASYELTNLYFPATTGDALVPDPRWYPSRRLSTHLLKGLVGGPEKGISQAVTNAIPGGTTIPSQGIEVREGVASVSLEAPVPESSTARSLLHWQIARTLAQDASISAVELKVSGIDLSDSPLPEGPAFSLDTRVGLNESAIGTISAMTVVPLNLAEQPLEGAGSPAMSPVTHDLVAWRHEGELRIEKGGAEPESARVAHQSSGAPSIDRFGYVWAAASAGAIAARSDGSVIEVPVEGGEDVPVRSVAISPDGARALIVREGEEGGALWIGAVLRDTEGAPRSIVGLESGGSYATGVIDAAWTDGTSFVVAVARADEARGGGSGLIDVDLGGFGSAISTPEDIVSLSAGSSAMNLCMLDSRGGVHCRSGALWQDVPATFKEIRFPG</sequence>
<dbReference type="Pfam" id="PF10646">
    <property type="entry name" value="Germane"/>
    <property type="match status" value="1"/>
</dbReference>
<evidence type="ECO:0008006" key="7">
    <source>
        <dbReference type="Google" id="ProtNLM"/>
    </source>
</evidence>
<comment type="caution">
    <text evidence="5">The sequence shown here is derived from an EMBL/GenBank/DDBJ whole genome shotgun (WGS) entry which is preliminary data.</text>
</comment>
<evidence type="ECO:0000259" key="3">
    <source>
        <dbReference type="Pfam" id="PF10647"/>
    </source>
</evidence>
<organism evidence="5 6">
    <name type="scientific">Schaalia hyovaginalis</name>
    <dbReference type="NCBI Taxonomy" id="29316"/>
    <lineage>
        <taxon>Bacteria</taxon>
        <taxon>Bacillati</taxon>
        <taxon>Actinomycetota</taxon>
        <taxon>Actinomycetes</taxon>
        <taxon>Actinomycetales</taxon>
        <taxon>Actinomycetaceae</taxon>
        <taxon>Schaalia</taxon>
    </lineage>
</organism>
<evidence type="ECO:0000259" key="2">
    <source>
        <dbReference type="Pfam" id="PF10646"/>
    </source>
</evidence>
<dbReference type="PROSITE" id="PS51257">
    <property type="entry name" value="PROKAR_LIPOPROTEIN"/>
    <property type="match status" value="1"/>
</dbReference>
<feature type="chain" id="PRO_5038756113" description="GerMN domain-containing protein" evidence="1">
    <location>
        <begin position="24"/>
        <end position="553"/>
    </location>
</feature>